<organism evidence="3 4">
    <name type="scientific">Plasmodium vivax</name>
    <name type="common">malaria parasite P. vivax</name>
    <dbReference type="NCBI Taxonomy" id="5855"/>
    <lineage>
        <taxon>Eukaryota</taxon>
        <taxon>Sar</taxon>
        <taxon>Alveolata</taxon>
        <taxon>Apicomplexa</taxon>
        <taxon>Aconoidasida</taxon>
        <taxon>Haemosporida</taxon>
        <taxon>Plasmodiidae</taxon>
        <taxon>Plasmodium</taxon>
        <taxon>Plasmodium (Plasmodium)</taxon>
    </lineage>
</organism>
<dbReference type="PROSITE" id="PS50290">
    <property type="entry name" value="PI3_4_KINASE_3"/>
    <property type="match status" value="1"/>
</dbReference>
<feature type="region of interest" description="Disordered" evidence="1">
    <location>
        <begin position="1622"/>
        <end position="1647"/>
    </location>
</feature>
<gene>
    <name evidence="3" type="ORF">PVW1_130016000</name>
</gene>
<dbReference type="InterPro" id="IPR000403">
    <property type="entry name" value="PI3/4_kinase_cat_dom"/>
</dbReference>
<feature type="region of interest" description="Disordered" evidence="1">
    <location>
        <begin position="541"/>
        <end position="577"/>
    </location>
</feature>
<feature type="compositionally biased region" description="Polar residues" evidence="1">
    <location>
        <begin position="2409"/>
        <end position="2432"/>
    </location>
</feature>
<feature type="compositionally biased region" description="Acidic residues" evidence="1">
    <location>
        <begin position="1091"/>
        <end position="1101"/>
    </location>
</feature>
<dbReference type="InterPro" id="IPR036940">
    <property type="entry name" value="PI3/4_kinase_cat_sf"/>
</dbReference>
<protein>
    <submittedName>
        <fullName evidence="3">(malaria parasite P. vivax) hypothetical protein</fullName>
    </submittedName>
</protein>
<reference evidence="3" key="1">
    <citation type="submission" date="2021-09" db="EMBL/GenBank/DDBJ databases">
        <authorList>
            <consortium name="Pathogen Informatics"/>
        </authorList>
    </citation>
    <scope>NUCLEOTIDE SEQUENCE</scope>
    <source>
        <strain evidence="3">PvW1</strain>
    </source>
</reference>
<feature type="compositionally biased region" description="Basic and acidic residues" evidence="1">
    <location>
        <begin position="3000"/>
        <end position="3009"/>
    </location>
</feature>
<feature type="region of interest" description="Disordered" evidence="1">
    <location>
        <begin position="1308"/>
        <end position="1337"/>
    </location>
</feature>
<dbReference type="EMBL" id="CAJZCX010000006">
    <property type="protein sequence ID" value="CAG9475481.1"/>
    <property type="molecule type" value="Genomic_DNA"/>
</dbReference>
<dbReference type="Pfam" id="PF00454">
    <property type="entry name" value="PI3_PI4_kinase"/>
    <property type="match status" value="1"/>
</dbReference>
<dbReference type="GO" id="GO:0006974">
    <property type="term" value="P:DNA damage response"/>
    <property type="evidence" value="ECO:0007669"/>
    <property type="project" value="InterPro"/>
</dbReference>
<name>A0A8S4H7Z6_PLAVI</name>
<feature type="region of interest" description="Disordered" evidence="1">
    <location>
        <begin position="2405"/>
        <end position="2432"/>
    </location>
</feature>
<dbReference type="VEuPathDB" id="PlasmoDB:PVPAM_130024600"/>
<feature type="domain" description="PI3K/PI4K catalytic" evidence="2">
    <location>
        <begin position="2749"/>
        <end position="3201"/>
    </location>
</feature>
<dbReference type="Proteomes" id="UP000779233">
    <property type="component" value="Unassembled WGS sequence"/>
</dbReference>
<feature type="compositionally biased region" description="Basic and acidic residues" evidence="1">
    <location>
        <begin position="1308"/>
        <end position="1324"/>
    </location>
</feature>
<evidence type="ECO:0000259" key="2">
    <source>
        <dbReference type="PROSITE" id="PS50290"/>
    </source>
</evidence>
<feature type="compositionally biased region" description="Basic and acidic residues" evidence="1">
    <location>
        <begin position="1634"/>
        <end position="1647"/>
    </location>
</feature>
<evidence type="ECO:0000313" key="4">
    <source>
        <dbReference type="Proteomes" id="UP000779233"/>
    </source>
</evidence>
<feature type="compositionally biased region" description="Basic and acidic residues" evidence="1">
    <location>
        <begin position="546"/>
        <end position="555"/>
    </location>
</feature>
<feature type="region of interest" description="Disordered" evidence="1">
    <location>
        <begin position="1399"/>
        <end position="1457"/>
    </location>
</feature>
<evidence type="ECO:0000313" key="3">
    <source>
        <dbReference type="EMBL" id="CAG9475481.1"/>
    </source>
</evidence>
<dbReference type="InterPro" id="IPR011009">
    <property type="entry name" value="Kinase-like_dom_sf"/>
</dbReference>
<dbReference type="PANTHER" id="PTHR37079">
    <property type="entry name" value="SERINE/THREONINE-PROTEIN KINASE ATM"/>
    <property type="match status" value="1"/>
</dbReference>
<proteinExistence type="predicted"/>
<feature type="region of interest" description="Disordered" evidence="1">
    <location>
        <begin position="1084"/>
        <end position="1118"/>
    </location>
</feature>
<feature type="region of interest" description="Disordered" evidence="1">
    <location>
        <begin position="2945"/>
        <end position="3009"/>
    </location>
</feature>
<dbReference type="Gene3D" id="1.10.1070.11">
    <property type="entry name" value="Phosphatidylinositol 3-/4-kinase, catalytic domain"/>
    <property type="match status" value="1"/>
</dbReference>
<feature type="compositionally biased region" description="Basic and acidic residues" evidence="1">
    <location>
        <begin position="506"/>
        <end position="528"/>
    </location>
</feature>
<sequence>MKNANQKRITILEHLAQVRSVVESLSQRDEARDAQYVKNTLCYFYFNHVLTYARINDESIEALQMNRLSLFLTATQKLKALTEAVLYLLKRNFLSYDATILGGNIIQLQRYEEENCILSDYLASGNKNNFPQFDQLKIKNEQMLPLLLLLSCSTYNKSENLQIVWTIIVYVVYTFLQKYNLPNENLQNGNIPYENLQSDGLYQYIHDRYQMDGDLLSVNKVTSMAVGFYLTLLNLGKNEFSRVISPQGKDTSEGRSNLPSETRFSITEREYLTYHRYKYKKINFLFETICQGLLLILQNQPCANYLTFLTLDLLALVAKYHPSFIQKYSKEVIDLFCTFFVNAKMFFFFKFKLDAIFYQNEELLTLQVYSPTVTSILQHMDERSDHAGDLCLMMLFLIHYIKLFLYEPMKVTPSFVLLIRSTLNCLNAFFSHFVKLWDFRTLLCGFFDRALREYIELYVLLVNAAIVAEQPLGEGFPKMNDEAEDRHDRDFLSRFVTEQIKKQPHIRRDDEGADDCEKKEGLKEAHTEDELEGAIRSILHGGQNSQDDHTEETHPRGSTYDEPLGGSERNELLTPQDGKPLNKGDANLLQNFSLVVVTCVHHVEDKKRAIEIVLSNFMKIKRERKKFAKFYFIMIILTFRSFLQDSYVKKRLFFIYTFAIRKLKNEEIKKYIYSEVIFYNYTILQLVDGIKYSSFLFRYMKSTHKHVDVFFFRKFLKDNQLKLHFCKFFKREVDYFFLLLNSCQMEEFTFPLLIFNIFIFYKISRKNILHTVSHEKTGAKRLFCYYNWANLVKLFLYLFPIWSDICPPRMHRKGPPSGENPTFQRGVLQLVGQLFRENHFADFFYNLFMDSYYFRKIRKTLFFFPVFFGTFDVELYFSLLRRVLERPSLLLCTLGEVPLEAGVHWKGKSIGVNDPKVRPKRGVQKVKKRVLIYSINDLLEEVPLRLLRRKYLQVFAHENEKLSLAKHHQKVKIDMAILSLLKGGALHKRAEKQQKRNISVNDFFVYFVLDKNAYVFRSLLSKSSIRSYKSVEFYKKCLSHFRANFEDIARCTRRSGAIQGEAKRDLLSLLEWLARNSGELSRGVLPHREGDDQDGVDDEEGGVISPHRIKNNRVEQPSERSERTRFDMYNVILLFVGYHLTLNLMRYKWLSRKETFLMLENLLQSFLNKLKEGNVVKEQRCLLKNVQYLLDIIYIVDSYLAKLTNRLCTVVRYERGHADYLGVHSVLHYEDEAALKKNDLDHFTSKNLAYFFGNYTHIYNSWKRLTVYKMIMSGDSFFYVNASVTVAIYEEVISTLLGALRRRVFQERGKKEAKRDSPQRHSQEQIRTSGEPPTHAQGVPQELLQIVDQFIHVIYMNHVLTFVSICAREATHVCSLFDFYEQAGELWAGILQIGAAERGENGKENKGKNGEENKGKNREEDRVKVIRAGNSAEEDNPQVCTQRERGERGGRRPIGKPPMLDALTTRMPFRAIDMNEIVALFLDFLKHKYINVVHYFEKNKKVLPLIGRCVYFPTDEETDVKEDQQGGVAKMRKHLSICNWHLFKGIIYVYMQSCIFVSNPKHIFNFLENVSSVEGDFLSGQVKNYLLSLYFMKRKDLNLCRLFARSVLFDVEEIEQPSDAEGALAEGATGSREVAQRSGEETTRNGEVRSTYALNPHDDLISLYFLNLSFCTDKKQWKKMSARLGLHICAYNNYTNQKNPFLSSLINCYEQNLSLVRLPLGGEHPNGGDITATKKGNPTYVRQPNGEEEQIPPFSSWITKNPLPIFRHVHKNRFILEQKQPEWMPPSQFWLNQFANCLKESSFHSYHFYRRCRLFSAYTNYTRKVENLILKKGIKCTKVKSSRGGRSVLKDGNYSTTCERVKAHRGKGLQGDYINRKNFLAFSLISSLVDRRKGRDDPFALYLLLRNHRDYKKHMHKYRFLFSPPNDGCSPSDNNHHHRAVPNEEANKSLFHSICKMRSSLTGGLPNRVFRFNFPQMNRNYKSYIVRMLTEGEMDDGCGVGSTWGNYRGGSLHRDGAIFVKRLYCEQLHEQLAMLNEMSTRRESYLRYAHWVGHCKGDLFLLKLFYELSSEGARAQEKGTAVHLEEGTDGDETVEANRPGVDIPHVMNLKMVRKIIIQFSNCKERFYSWDFIASCIRSKEQLSDKCVDTILKHLQFLQFVRTLFMYNSVDGMIHSFASTSFSHITAERSGDNSISVHNNLEEKNRLITLFRNLFFFYREKDILKGMIFAGNKSEVKDGGYFSPGEDPCSGSDTPRGENIMSDECCHTDDWSSEGQMENLELSLYDLIGAIPIPLYASAHRNLLSYFFEKGEDTIMKRTLFFLFLHLYRRIPQVISMQVAAFYKMCLYSKYEGGVKKSLFALMFGSGGASKYARAQGGDGGGESNNAYMTEKGCLHRLPLNHVGEKSTKSNETTSCSPPQSNHTSSEPPNQRMPNIQFFKHIEDSNFLLNLDFNNSMTCLLNTTELLFVRIFQAVLSYVESSLGGCSCSVELNCYMEEVDRQRRTYGGNHYDEVGGNTIEAVQGGDHNHSKHHSQSSQYPPSGAVQKPKVKNAWREKFLFLLIFINELTLFLNNESDEDGGSNPFVKHFFIHMHLMCDPWGIPSGAELYSKTVLQEELRRVYVLFADFYTFLYVDRKVRFPDGVEDGMKAHIKHMRKNCSEKVECPPISESHLITLIKFLLNYNNLLKRMIHKNKNADAGNIRLQNFVTYACLASSPGGEEHRRGCIYMEEKKSHLLTSYSKIVNFGATSVYTVRINNKLLKSVTVVFADGGIHTYMVTHGEDVRVGRYVADMLDALAWGVSGQHGGGPSAAGCAVNSTTKGTLQGDPTRSPCAIPSSVVLPSVFLPSVFLPSVVLPSVFLPSVVLPSVVLPSVVLPSVVLPSVVPPLTLVPPSPLNITCLSNMVGMVARRKNAMSILALISHPDKKKFHEIFSQKMNHLVRRRLPEGGARLVPPTGDRKSPVHQRGTNKSEAVTETRVEEESTTHITHLMKEQPASQQRNTERERKKRQREVYLELKEDHQSETQKVKQYIHFLSSSNRDYFENRKTYTESLMLNSFINFILKVGDRNLINILYDYINHEIVNVDLGLSFQRGLYLMQPEIVPIRITDMFWNACIYSYAPSAFISQLYQVSSTWSEKYQSYYVNQFDQFFFSPFYHNRRGDYFDVLYTAYMFGVTRGEKCNRLGQTRCVIQRPEGLLMSLRAIAISFNRIYQYHTSLVSQLAGGYTPMSFSPHWKAISRGRRHAKRATRLINQQVYLSHWGRAKTSLRGRPHLMGDLIIICRLFHKNDHQSGIDQTGEELKEVHHEAPSVSSAPKGTIPRKEPKTVVLNEHDHQGRDLKGIDYPNGGVVTHLGGEEITKMDTPNCCVRRMFKETPVYYLIKLGRILGRGEPYGGDLSKVEKYTKRLLSMRGKMNAVRRVYRKKHHLPLKEFFTEVLQTLFGNPHLENKNEDVALAVQMLSGHFTLLDSCMRRDDKETYANCVHLLSFVFSSLHVDLKSLLRMYGTCCQKNTGQHFFAQKKFFFPMVGRTHLARVIMNVSSYVSAWKRNISWGYCSGGEPPRMGRHTPSAEEEKVSENTCSREEQLSQIKTHLMAINYHVQILKKAYNTVKKKYAHILKGIISYSALFIILYLKRESDMDMREKEKIFFLYCRGLKIKSDDVVYERLGDPRVEEEAYVCFQAFKFLYALKYVQNFLRANCYERCLALAQLLGRSEVGGKMGSKMGSRVKERLADQLADQLDDWGLPSAAPRSDQCEVHLARKQRACRTLHRLGRATKQTAACKATSKGVPKMIVKCGIYLPLSISRPKRKRHPWHTSQGGNASNYTDFIIYILRKNNMKREIIKQINHLHKYLNILCAGTPHVDTEKKKKFNAKQAYDKVTKMYQFYEINPYEREKITRDIYKNKKLYFYKPFYMSKHFLLDKNEVPFFANEHSDDAVDHNEKEKIEKFLKRLLTRRGHRTFCPKKRVTNWRAEITKWKSNKILISNYLWRKKSMKKLKPFEKFQGIHKIHHEIDPQKLQYNELNNFRYMTDLHTNNDVHHFNPRNYYDGDDSSDVLLAAKSVLSSFYFVRRDLARRSKRARRMARNRRHGHSPSAAYAHMLDKRGLFHRVFYVSRSAQYLSQLYPGWAPWL</sequence>
<feature type="compositionally biased region" description="Basic and acidic residues" evidence="1">
    <location>
        <begin position="2972"/>
        <end position="2983"/>
    </location>
</feature>
<dbReference type="PANTHER" id="PTHR37079:SF4">
    <property type="entry name" value="SERINE_THREONINE-PROTEIN KINASE ATM"/>
    <property type="match status" value="1"/>
</dbReference>
<feature type="compositionally biased region" description="Basic and acidic residues" evidence="1">
    <location>
        <begin position="1399"/>
        <end position="1424"/>
    </location>
</feature>
<dbReference type="GO" id="GO:0004674">
    <property type="term" value="F:protein serine/threonine kinase activity"/>
    <property type="evidence" value="ECO:0007669"/>
    <property type="project" value="InterPro"/>
</dbReference>
<dbReference type="SUPFAM" id="SSF56112">
    <property type="entry name" value="Protein kinase-like (PK-like)"/>
    <property type="match status" value="1"/>
</dbReference>
<feature type="region of interest" description="Disordered" evidence="1">
    <location>
        <begin position="2516"/>
        <end position="2545"/>
    </location>
</feature>
<comment type="caution">
    <text evidence="3">The sequence shown here is derived from an EMBL/GenBank/DDBJ whole genome shotgun (WGS) entry which is preliminary data.</text>
</comment>
<accession>A0A8S4H7Z6</accession>
<evidence type="ECO:0000256" key="1">
    <source>
        <dbReference type="SAM" id="MobiDB-lite"/>
    </source>
</evidence>
<feature type="region of interest" description="Disordered" evidence="1">
    <location>
        <begin position="502"/>
        <end position="529"/>
    </location>
</feature>
<dbReference type="InterPro" id="IPR038980">
    <property type="entry name" value="ATM_plant"/>
</dbReference>